<dbReference type="SMART" id="SM00563">
    <property type="entry name" value="PlsC"/>
    <property type="match status" value="1"/>
</dbReference>
<feature type="domain" description="Phospholipid/glycerol acyltransferase" evidence="6">
    <location>
        <begin position="18"/>
        <end position="142"/>
    </location>
</feature>
<dbReference type="CDD" id="cd07990">
    <property type="entry name" value="LPLAT_LCLAT1-like"/>
    <property type="match status" value="1"/>
</dbReference>
<feature type="compositionally biased region" description="Basic and acidic residues" evidence="4">
    <location>
        <begin position="301"/>
        <end position="312"/>
    </location>
</feature>
<dbReference type="Pfam" id="PF16076">
    <property type="entry name" value="Acyltransf_C"/>
    <property type="match status" value="1"/>
</dbReference>
<keyword evidence="5" id="KW-0812">Transmembrane</keyword>
<dbReference type="GO" id="GO:0003841">
    <property type="term" value="F:1-acylglycerol-3-phosphate O-acyltransferase activity"/>
    <property type="evidence" value="ECO:0007669"/>
    <property type="project" value="TreeGrafter"/>
</dbReference>
<feature type="transmembrane region" description="Helical" evidence="5">
    <location>
        <begin position="265"/>
        <end position="281"/>
    </location>
</feature>
<keyword evidence="5" id="KW-1133">Transmembrane helix</keyword>
<evidence type="ECO:0000256" key="5">
    <source>
        <dbReference type="SAM" id="Phobius"/>
    </source>
</evidence>
<keyword evidence="5" id="KW-0472">Membrane</keyword>
<evidence type="ECO:0000313" key="7">
    <source>
        <dbReference type="EMBL" id="LAC28144.1"/>
    </source>
</evidence>
<dbReference type="PANTHER" id="PTHR10983:SF24">
    <property type="entry name" value="1-ACYLGLYCEROL-3-PHOSPHATE O-ACYLTRANSFERASE 3, ISOFORM E-RELATED"/>
    <property type="match status" value="1"/>
</dbReference>
<organism evidence="7">
    <name type="scientific">Hirondellea gigas</name>
    <dbReference type="NCBI Taxonomy" id="1518452"/>
    <lineage>
        <taxon>Eukaryota</taxon>
        <taxon>Metazoa</taxon>
        <taxon>Ecdysozoa</taxon>
        <taxon>Arthropoda</taxon>
        <taxon>Crustacea</taxon>
        <taxon>Multicrustacea</taxon>
        <taxon>Malacostraca</taxon>
        <taxon>Eumalacostraca</taxon>
        <taxon>Peracarida</taxon>
        <taxon>Amphipoda</taxon>
        <taxon>Amphilochidea</taxon>
        <taxon>Lysianassida</taxon>
        <taxon>Lysianassidira</taxon>
        <taxon>Lysianassoidea</taxon>
        <taxon>Lysianassidae</taxon>
        <taxon>Hirondellea</taxon>
    </lineage>
</organism>
<name>A0A6A7GCV4_9CRUS</name>
<evidence type="ECO:0000256" key="3">
    <source>
        <dbReference type="ARBA" id="ARBA00023315"/>
    </source>
</evidence>
<feature type="transmembrane region" description="Helical" evidence="5">
    <location>
        <begin position="241"/>
        <end position="259"/>
    </location>
</feature>
<dbReference type="InterPro" id="IPR032098">
    <property type="entry name" value="Acyltransf_C"/>
</dbReference>
<dbReference type="Pfam" id="PF01553">
    <property type="entry name" value="Acyltransferase"/>
    <property type="match status" value="1"/>
</dbReference>
<keyword evidence="2" id="KW-0808">Transferase</keyword>
<accession>A0A6A7GCV4</accession>
<dbReference type="PANTHER" id="PTHR10983">
    <property type="entry name" value="1-ACYLGLYCEROL-3-PHOSPHATE ACYLTRANSFERASE-RELATED"/>
    <property type="match status" value="1"/>
</dbReference>
<evidence type="ECO:0000256" key="1">
    <source>
        <dbReference type="ARBA" id="ARBA00008655"/>
    </source>
</evidence>
<dbReference type="AlphaFoldDB" id="A0A6A7GCV4"/>
<feature type="region of interest" description="Disordered" evidence="4">
    <location>
        <begin position="287"/>
        <end position="325"/>
    </location>
</feature>
<dbReference type="GO" id="GO:0012505">
    <property type="term" value="C:endomembrane system"/>
    <property type="evidence" value="ECO:0007669"/>
    <property type="project" value="TreeGrafter"/>
</dbReference>
<dbReference type="InterPro" id="IPR002123">
    <property type="entry name" value="Plipid/glycerol_acylTrfase"/>
</dbReference>
<feature type="compositionally biased region" description="Polar residues" evidence="4">
    <location>
        <begin position="289"/>
        <end position="299"/>
    </location>
</feature>
<protein>
    <recommendedName>
        <fullName evidence="6">Phospholipid/glycerol acyltransferase domain-containing protein</fullName>
    </recommendedName>
</protein>
<sequence>MKMSFVFSGDHAPKNSTSMLIGNHSGGLDFMTGVVLSQTFGVNTGRMMTFMKYSLQFVPTIGWMNYFQGSLFLKRSWDADKLKLERKLTSLTTDYSKPFWVGLYPEGTRITNKKRIASHEFARGRNLPILQNVLLPRAKGFLILMEKLRSTFDSIIDVTTAYEGNPIYFRELILYGKFNTRAVHMNIKFHPIDSVPEDVDGLLKKWLLDSFVTKDSKLEFFKENGYFDAEHFEESDSDVTFFYVFWSVLTGLIGLYFSPFTFTHFAVWNFFVFCGVLFGHYREPYSPPNRRQNQHQTNALGEKRSSESKENEITNGESSQSKKIL</sequence>
<dbReference type="EMBL" id="IACT01009033">
    <property type="protein sequence ID" value="LAC28144.1"/>
    <property type="molecule type" value="mRNA"/>
</dbReference>
<keyword evidence="3" id="KW-0012">Acyltransferase</keyword>
<evidence type="ECO:0000256" key="4">
    <source>
        <dbReference type="SAM" id="MobiDB-lite"/>
    </source>
</evidence>
<dbReference type="SUPFAM" id="SSF69593">
    <property type="entry name" value="Glycerol-3-phosphate (1)-acyltransferase"/>
    <property type="match status" value="1"/>
</dbReference>
<proteinExistence type="evidence at transcript level"/>
<feature type="compositionally biased region" description="Polar residues" evidence="4">
    <location>
        <begin position="313"/>
        <end position="325"/>
    </location>
</feature>
<evidence type="ECO:0000256" key="2">
    <source>
        <dbReference type="ARBA" id="ARBA00022679"/>
    </source>
</evidence>
<evidence type="ECO:0000259" key="6">
    <source>
        <dbReference type="SMART" id="SM00563"/>
    </source>
</evidence>
<reference evidence="7" key="1">
    <citation type="submission" date="2017-11" db="EMBL/GenBank/DDBJ databases">
        <title>The sensing device of the deep-sea amphipod.</title>
        <authorList>
            <person name="Kobayashi H."/>
            <person name="Nagahama T."/>
            <person name="Arai W."/>
            <person name="Sasagawa Y."/>
            <person name="Umeda M."/>
            <person name="Hayashi T."/>
            <person name="Nikaido I."/>
            <person name="Watanabe H."/>
            <person name="Oguri K."/>
            <person name="Kitazato H."/>
            <person name="Fujioka K."/>
            <person name="Kido Y."/>
            <person name="Takami H."/>
        </authorList>
    </citation>
    <scope>NUCLEOTIDE SEQUENCE</scope>
    <source>
        <tissue evidence="7">Whole body</tissue>
    </source>
</reference>
<comment type="similarity">
    <text evidence="1">Belongs to the 1-acyl-sn-glycerol-3-phosphate acyltransferase family.</text>
</comment>